<sequence>MVMCTAVHPGRATRENPVLKPNPSQKPRIEFMEQKQSFRERKCEELTLEAILELGFIKSSLEIVLGVEIIIPEQIILIIMSMTTPITVFFSLSMERLVIRELASLLLCTGI</sequence>
<accession>A0AAV2G846</accession>
<gene>
    <name evidence="2" type="ORF">LTRI10_LOCUS45498</name>
</gene>
<dbReference type="AlphaFoldDB" id="A0AAV2G846"/>
<name>A0AAV2G846_9ROSI</name>
<evidence type="ECO:0000313" key="2">
    <source>
        <dbReference type="EMBL" id="CAL1405725.1"/>
    </source>
</evidence>
<evidence type="ECO:0000256" key="1">
    <source>
        <dbReference type="SAM" id="Phobius"/>
    </source>
</evidence>
<reference evidence="2 3" key="1">
    <citation type="submission" date="2024-04" db="EMBL/GenBank/DDBJ databases">
        <authorList>
            <person name="Fracassetti M."/>
        </authorList>
    </citation>
    <scope>NUCLEOTIDE SEQUENCE [LARGE SCALE GENOMIC DNA]</scope>
</reference>
<keyword evidence="1" id="KW-1133">Transmembrane helix</keyword>
<keyword evidence="1" id="KW-0472">Membrane</keyword>
<dbReference type="Proteomes" id="UP001497516">
    <property type="component" value="Chromosome 8"/>
</dbReference>
<proteinExistence type="predicted"/>
<organism evidence="2 3">
    <name type="scientific">Linum trigynum</name>
    <dbReference type="NCBI Taxonomy" id="586398"/>
    <lineage>
        <taxon>Eukaryota</taxon>
        <taxon>Viridiplantae</taxon>
        <taxon>Streptophyta</taxon>
        <taxon>Embryophyta</taxon>
        <taxon>Tracheophyta</taxon>
        <taxon>Spermatophyta</taxon>
        <taxon>Magnoliopsida</taxon>
        <taxon>eudicotyledons</taxon>
        <taxon>Gunneridae</taxon>
        <taxon>Pentapetalae</taxon>
        <taxon>rosids</taxon>
        <taxon>fabids</taxon>
        <taxon>Malpighiales</taxon>
        <taxon>Linaceae</taxon>
        <taxon>Linum</taxon>
    </lineage>
</organism>
<keyword evidence="1" id="KW-0812">Transmembrane</keyword>
<evidence type="ECO:0000313" key="3">
    <source>
        <dbReference type="Proteomes" id="UP001497516"/>
    </source>
</evidence>
<dbReference type="EMBL" id="OZ034821">
    <property type="protein sequence ID" value="CAL1405725.1"/>
    <property type="molecule type" value="Genomic_DNA"/>
</dbReference>
<feature type="transmembrane region" description="Helical" evidence="1">
    <location>
        <begin position="69"/>
        <end position="92"/>
    </location>
</feature>
<keyword evidence="3" id="KW-1185">Reference proteome</keyword>
<protein>
    <submittedName>
        <fullName evidence="2">Uncharacterized protein</fullName>
    </submittedName>
</protein>